<proteinExistence type="predicted"/>
<protein>
    <submittedName>
        <fullName evidence="1">Uncharacterized protein</fullName>
    </submittedName>
</protein>
<reference evidence="1" key="2">
    <citation type="submission" date="2018-04" db="EMBL/GenBank/DDBJ databases">
        <title>OnivRS2 (Oryza nivara Reference Sequence Version 2).</title>
        <authorList>
            <person name="Zhang J."/>
            <person name="Kudrna D."/>
            <person name="Lee S."/>
            <person name="Talag J."/>
            <person name="Rajasekar S."/>
            <person name="Welchert J."/>
            <person name="Hsing Y.-I."/>
            <person name="Wing R.A."/>
        </authorList>
    </citation>
    <scope>NUCLEOTIDE SEQUENCE [LARGE SCALE GENOMIC DNA]</scope>
    <source>
        <strain evidence="1">SL10</strain>
    </source>
</reference>
<dbReference type="Gramene" id="ONIVA05G00010.2">
    <property type="protein sequence ID" value="ONIVA05G00010.2"/>
    <property type="gene ID" value="ONIVA05G00010"/>
</dbReference>
<dbReference type="EnsemblPlants" id="ONIVA05G00010.2">
    <property type="protein sequence ID" value="ONIVA05G00010.2"/>
    <property type="gene ID" value="ONIVA05G00010"/>
</dbReference>
<evidence type="ECO:0000313" key="1">
    <source>
        <dbReference type="EnsemblPlants" id="ONIVA05G00010.3"/>
    </source>
</evidence>
<dbReference type="EnsemblPlants" id="ONIVA05G00010.3">
    <property type="protein sequence ID" value="ONIVA05G00010.3"/>
    <property type="gene ID" value="ONIVA05G00010"/>
</dbReference>
<dbReference type="Proteomes" id="UP000006591">
    <property type="component" value="Chromosome 5"/>
</dbReference>
<keyword evidence="2" id="KW-1185">Reference proteome</keyword>
<dbReference type="Gramene" id="ONIVA05G00010.1">
    <property type="protein sequence ID" value="ONIVA05G00010.1"/>
    <property type="gene ID" value="ONIVA05G00010"/>
</dbReference>
<dbReference type="EnsemblPlants" id="ONIVA05G00010.1">
    <property type="protein sequence ID" value="ONIVA05G00010.1"/>
    <property type="gene ID" value="ONIVA05G00010"/>
</dbReference>
<sequence length="215" mass="25152">MAEIETISSLADADDVLENRGINQVQFRLDEQISLVAATEVKVRTRPGRLGFRSSWTRPTSRKMFTEYMIECDQELVPLEAHITELKRLLLLPNNEIEDIGPDIMQRGRGLQQVLYLHPPFPLYPEYEYHPPPQPQIPYQPAYATAKERENARSRDRRAQRAWWHANLTLLETKKKILEGKRIDLERGLRSEMRKALESQSDLGAGYTNYHFRHR</sequence>
<accession>A0A0E0H874</accession>
<dbReference type="Gramene" id="ONIVA05G00010.3">
    <property type="protein sequence ID" value="ONIVA05G00010.3"/>
    <property type="gene ID" value="ONIVA05G00010"/>
</dbReference>
<reference evidence="1" key="1">
    <citation type="submission" date="2015-04" db="UniProtKB">
        <authorList>
            <consortium name="EnsemblPlants"/>
        </authorList>
    </citation>
    <scope>IDENTIFICATION</scope>
    <source>
        <strain evidence="1">SL10</strain>
    </source>
</reference>
<dbReference type="HOGENOM" id="CLU_089778_0_0_1"/>
<organism evidence="1">
    <name type="scientific">Oryza nivara</name>
    <name type="common">Indian wild rice</name>
    <name type="synonym">Oryza sativa f. spontanea</name>
    <dbReference type="NCBI Taxonomy" id="4536"/>
    <lineage>
        <taxon>Eukaryota</taxon>
        <taxon>Viridiplantae</taxon>
        <taxon>Streptophyta</taxon>
        <taxon>Embryophyta</taxon>
        <taxon>Tracheophyta</taxon>
        <taxon>Spermatophyta</taxon>
        <taxon>Magnoliopsida</taxon>
        <taxon>Liliopsida</taxon>
        <taxon>Poales</taxon>
        <taxon>Poaceae</taxon>
        <taxon>BOP clade</taxon>
        <taxon>Oryzoideae</taxon>
        <taxon>Oryzeae</taxon>
        <taxon>Oryzinae</taxon>
        <taxon>Oryza</taxon>
    </lineage>
</organism>
<dbReference type="eggNOG" id="ENOG502R4BV">
    <property type="taxonomic scope" value="Eukaryota"/>
</dbReference>
<dbReference type="AlphaFoldDB" id="A0A0E0H874"/>
<name>A0A0E0H874_ORYNI</name>
<evidence type="ECO:0000313" key="2">
    <source>
        <dbReference type="Proteomes" id="UP000006591"/>
    </source>
</evidence>
<dbReference type="OMA" id="FRSSWTR"/>